<keyword evidence="6 7" id="KW-0472">Membrane</keyword>
<proteinExistence type="inferred from homology"/>
<dbReference type="PANTHER" id="PTHR43744:SF9">
    <property type="entry name" value="POLYGALACTURONAN_RHAMNOGALACTURONAN TRANSPORT SYSTEM PERMEASE PROTEIN YTCP"/>
    <property type="match status" value="1"/>
</dbReference>
<dbReference type="InterPro" id="IPR035906">
    <property type="entry name" value="MetI-like_sf"/>
</dbReference>
<dbReference type="Pfam" id="PF00528">
    <property type="entry name" value="BPD_transp_1"/>
    <property type="match status" value="1"/>
</dbReference>
<evidence type="ECO:0000259" key="8">
    <source>
        <dbReference type="PROSITE" id="PS50928"/>
    </source>
</evidence>
<accession>A0A3S9V616</accession>
<dbReference type="GO" id="GO:0005886">
    <property type="term" value="C:plasma membrane"/>
    <property type="evidence" value="ECO:0007669"/>
    <property type="project" value="UniProtKB-SubCell"/>
</dbReference>
<evidence type="ECO:0000256" key="3">
    <source>
        <dbReference type="ARBA" id="ARBA00022475"/>
    </source>
</evidence>
<keyword evidence="10" id="KW-1185">Reference proteome</keyword>
<feature type="transmembrane region" description="Helical" evidence="7">
    <location>
        <begin position="181"/>
        <end position="203"/>
    </location>
</feature>
<gene>
    <name evidence="9" type="ORF">EI981_28630</name>
</gene>
<dbReference type="InterPro" id="IPR000515">
    <property type="entry name" value="MetI-like"/>
</dbReference>
<dbReference type="CDD" id="cd06261">
    <property type="entry name" value="TM_PBP2"/>
    <property type="match status" value="1"/>
</dbReference>
<evidence type="ECO:0000256" key="5">
    <source>
        <dbReference type="ARBA" id="ARBA00022989"/>
    </source>
</evidence>
<keyword evidence="3" id="KW-1003">Cell membrane</keyword>
<feature type="domain" description="ABC transmembrane type-1" evidence="8">
    <location>
        <begin position="73"/>
        <end position="280"/>
    </location>
</feature>
<sequence>MRLSLGDKILQRTIYILLTLLAVVMLYPFWNSLVISFNLGSDTSLGGVTLWPRAFTLENYYIVFQDKRLLNSFGITILRTLSGTLLSVFFTALLAYGMSKKTLLMRKYYMVYFIVTMFFSGGLIPTYMLIRSLGMLDTLWVFIIPGIISIYNMIVIRTFFSALPDGLEESAKIDGCSNYGIFFRIVIPVSGPVLATISLFTAVGHWNDWFTGAIYITKDHLLPIQTLLRQIMNSNIMTEISSSNAIALDHINRNRTVTTKSLTMATMMIATIPIILTYPFLQKYFVKGVLIGSLKE</sequence>
<dbReference type="AlphaFoldDB" id="A0A3S9V616"/>
<dbReference type="RefSeq" id="WP_127004099.1">
    <property type="nucleotide sequence ID" value="NZ_CP034346.1"/>
</dbReference>
<dbReference type="Proteomes" id="UP000270678">
    <property type="component" value="Chromosome"/>
</dbReference>
<dbReference type="Gene3D" id="1.10.3720.10">
    <property type="entry name" value="MetI-like"/>
    <property type="match status" value="1"/>
</dbReference>
<feature type="transmembrane region" description="Helical" evidence="7">
    <location>
        <begin position="139"/>
        <end position="160"/>
    </location>
</feature>
<keyword evidence="5 7" id="KW-1133">Transmembrane helix</keyword>
<dbReference type="OrthoDB" id="9810086at2"/>
<evidence type="ECO:0000313" key="10">
    <source>
        <dbReference type="Proteomes" id="UP000270678"/>
    </source>
</evidence>
<dbReference type="SUPFAM" id="SSF161098">
    <property type="entry name" value="MetI-like"/>
    <property type="match status" value="1"/>
</dbReference>
<organism evidence="9 10">
    <name type="scientific">Paenibacillus lutimineralis</name>
    <dbReference type="NCBI Taxonomy" id="2707005"/>
    <lineage>
        <taxon>Bacteria</taxon>
        <taxon>Bacillati</taxon>
        <taxon>Bacillota</taxon>
        <taxon>Bacilli</taxon>
        <taxon>Bacillales</taxon>
        <taxon>Paenibacillaceae</taxon>
        <taxon>Paenibacillus</taxon>
    </lineage>
</organism>
<evidence type="ECO:0000256" key="6">
    <source>
        <dbReference type="ARBA" id="ARBA00023136"/>
    </source>
</evidence>
<evidence type="ECO:0000256" key="4">
    <source>
        <dbReference type="ARBA" id="ARBA00022692"/>
    </source>
</evidence>
<dbReference type="PROSITE" id="PS50928">
    <property type="entry name" value="ABC_TM1"/>
    <property type="match status" value="1"/>
</dbReference>
<keyword evidence="2 7" id="KW-0813">Transport</keyword>
<feature type="transmembrane region" description="Helical" evidence="7">
    <location>
        <begin position="108"/>
        <end position="127"/>
    </location>
</feature>
<feature type="transmembrane region" description="Helical" evidence="7">
    <location>
        <begin position="73"/>
        <end position="96"/>
    </location>
</feature>
<name>A0A3S9V616_9BACL</name>
<dbReference type="PANTHER" id="PTHR43744">
    <property type="entry name" value="ABC TRANSPORTER PERMEASE PROTEIN MG189-RELATED-RELATED"/>
    <property type="match status" value="1"/>
</dbReference>
<evidence type="ECO:0000313" key="9">
    <source>
        <dbReference type="EMBL" id="AZS18004.1"/>
    </source>
</evidence>
<comment type="subcellular location">
    <subcellularLocation>
        <location evidence="1 7">Cell membrane</location>
        <topology evidence="1 7">Multi-pass membrane protein</topology>
    </subcellularLocation>
</comment>
<dbReference type="GO" id="GO:0055085">
    <property type="term" value="P:transmembrane transport"/>
    <property type="evidence" value="ECO:0007669"/>
    <property type="project" value="InterPro"/>
</dbReference>
<evidence type="ECO:0000256" key="7">
    <source>
        <dbReference type="RuleBase" id="RU363032"/>
    </source>
</evidence>
<keyword evidence="4 7" id="KW-0812">Transmembrane</keyword>
<dbReference type="KEGG" id="plut:EI981_28630"/>
<comment type="similarity">
    <text evidence="7">Belongs to the binding-protein-dependent transport system permease family.</text>
</comment>
<evidence type="ECO:0000256" key="1">
    <source>
        <dbReference type="ARBA" id="ARBA00004651"/>
    </source>
</evidence>
<reference evidence="10" key="1">
    <citation type="submission" date="2018-12" db="EMBL/GenBank/DDBJ databases">
        <title>Complete genome sequence of Paenibacillus sp. MBLB1234.</title>
        <authorList>
            <person name="Nam Y.-D."/>
            <person name="Kang J."/>
            <person name="Chung W.-H."/>
            <person name="Park Y.S."/>
        </authorList>
    </citation>
    <scope>NUCLEOTIDE SEQUENCE [LARGE SCALE GENOMIC DNA]</scope>
    <source>
        <strain evidence="10">MBLB1234</strain>
    </source>
</reference>
<feature type="transmembrane region" description="Helical" evidence="7">
    <location>
        <begin position="262"/>
        <end position="281"/>
    </location>
</feature>
<feature type="transmembrane region" description="Helical" evidence="7">
    <location>
        <begin position="12"/>
        <end position="30"/>
    </location>
</feature>
<evidence type="ECO:0000256" key="2">
    <source>
        <dbReference type="ARBA" id="ARBA00022448"/>
    </source>
</evidence>
<protein>
    <submittedName>
        <fullName evidence="9">Carbohydrate ABC transporter permease</fullName>
    </submittedName>
</protein>
<dbReference type="EMBL" id="CP034346">
    <property type="protein sequence ID" value="AZS18004.1"/>
    <property type="molecule type" value="Genomic_DNA"/>
</dbReference>